<comment type="similarity">
    <text evidence="1">Belongs to the CAMSAP1 family.</text>
</comment>
<dbReference type="AlphaFoldDB" id="A0A1D1W2D4"/>
<feature type="region of interest" description="Disordered" evidence="2">
    <location>
        <begin position="452"/>
        <end position="482"/>
    </location>
</feature>
<feature type="compositionally biased region" description="Basic and acidic residues" evidence="2">
    <location>
        <begin position="280"/>
        <end position="291"/>
    </location>
</feature>
<evidence type="ECO:0000259" key="3">
    <source>
        <dbReference type="PROSITE" id="PS51508"/>
    </source>
</evidence>
<dbReference type="InterPro" id="IPR058042">
    <property type="entry name" value="CAMSAP_N"/>
</dbReference>
<dbReference type="InterPro" id="IPR032940">
    <property type="entry name" value="CAMSAP"/>
</dbReference>
<dbReference type="PANTHER" id="PTHR21595">
    <property type="entry name" value="PATRONIN"/>
    <property type="match status" value="1"/>
</dbReference>
<dbReference type="InterPro" id="IPR011033">
    <property type="entry name" value="PRC_barrel-like_sf"/>
</dbReference>
<protein>
    <recommendedName>
        <fullName evidence="3">CKK domain-containing protein</fullName>
    </recommendedName>
</protein>
<feature type="region of interest" description="Disordered" evidence="2">
    <location>
        <begin position="255"/>
        <end position="291"/>
    </location>
</feature>
<sequence>MAGTTDRDFRQHSHHNGFASASPSMSEEEGSAKTKERDALLWLMSIAHEGNIREDLKEPYYSDGQGNKLLKPDYVLGLTSGELYASALGNIFKNPALCNFTHDQVLQLLHKRSLRPVYADDSDITETDLGFNRPIRLRAHLILIETIMLLAQKEFHVSSLSGLLKESARLAERTAGKKTAFAPLPNTNTWTNYSGEDSFTQRHHAEDLPENNIQPGHPQVTNIKLALEEKRRKKQDDRSKKGFDWMRQTAKLGETAFMQSSHVPAGHHRGASEEEEEHVYEEISENKTEKETVISAQAKASESCSPGQPTNRRAKWNEQEEYGGGHAPSPSVAPLNNLYSTRQPPRPLPRRRINSVDRDASLNGESSSESSIMNGRLRAQPSADQPDDSLAESSSQKNLPQARTKPKVIRIPPATSAQNGSVMSNVNPFNSITNRLRSPVVQREFVNSVDVLNPTHDHSPLSNSTSPPGSTNSNVENIHDGDANTSFDIIEQNKAEMDMERKRQKLMQLQLKRQSELEAARMSKEQENAEKNELTRQRLEEANRKKEEQRLRQQAVFEQYQKRKLEAEKEDNPAARQGTVLREPKARRARPLSVHANTIHQVSVPTSHEPTAMKRVSSQGDILKLGQELSILSLHNPRLAAASARQVNGSSGRRALSPPGRMPMQDSTSDAGSSNSGQEVYTGPKLFKKPSAKSNRLIIHNAIRDCCLPGIVNEDVQRKVLDTLARCEEGSHFFVLFRDANCQFRGVYVYDPDINEATKIFGTGPTRIDDSMTEKLYKYNSGSKKFSVIPTTHHMSVQIDGVTIQQALWLGKKTTGLKPPLDIF</sequence>
<dbReference type="OrthoDB" id="2125658at2759"/>
<evidence type="ECO:0000256" key="2">
    <source>
        <dbReference type="SAM" id="MobiDB-lite"/>
    </source>
</evidence>
<name>A0A1D1W2D4_RAMVA</name>
<comment type="caution">
    <text evidence="4">The sequence shown here is derived from an EMBL/GenBank/DDBJ whole genome shotgun (WGS) entry which is preliminary data.</text>
</comment>
<evidence type="ECO:0000313" key="4">
    <source>
        <dbReference type="EMBL" id="GAV05514.1"/>
    </source>
</evidence>
<feature type="region of interest" description="Disordered" evidence="2">
    <location>
        <begin position="1"/>
        <end position="31"/>
    </location>
</feature>
<keyword evidence="1" id="KW-0493">Microtubule</keyword>
<proteinExistence type="inferred from homology"/>
<evidence type="ECO:0000256" key="1">
    <source>
        <dbReference type="PROSITE-ProRule" id="PRU00841"/>
    </source>
</evidence>
<dbReference type="STRING" id="947166.A0A1D1W2D4"/>
<organism evidence="4 5">
    <name type="scientific">Ramazzottius varieornatus</name>
    <name type="common">Water bear</name>
    <name type="synonym">Tardigrade</name>
    <dbReference type="NCBI Taxonomy" id="947166"/>
    <lineage>
        <taxon>Eukaryota</taxon>
        <taxon>Metazoa</taxon>
        <taxon>Ecdysozoa</taxon>
        <taxon>Tardigrada</taxon>
        <taxon>Eutardigrada</taxon>
        <taxon>Parachela</taxon>
        <taxon>Hypsibioidea</taxon>
        <taxon>Ramazzottiidae</taxon>
        <taxon>Ramazzottius</taxon>
    </lineage>
</organism>
<feature type="region of interest" description="Disordered" evidence="2">
    <location>
        <begin position="320"/>
        <end position="426"/>
    </location>
</feature>
<feature type="domain" description="CKK" evidence="3">
    <location>
        <begin position="683"/>
        <end position="819"/>
    </location>
</feature>
<dbReference type="GO" id="GO:0005516">
    <property type="term" value="F:calmodulin binding"/>
    <property type="evidence" value="ECO:0007669"/>
    <property type="project" value="InterPro"/>
</dbReference>
<dbReference type="EMBL" id="BDGG01000012">
    <property type="protein sequence ID" value="GAV05514.1"/>
    <property type="molecule type" value="Genomic_DNA"/>
</dbReference>
<dbReference type="Proteomes" id="UP000186922">
    <property type="component" value="Unassembled WGS sequence"/>
</dbReference>
<feature type="region of interest" description="Disordered" evidence="2">
    <location>
        <begin position="566"/>
        <end position="589"/>
    </location>
</feature>
<dbReference type="GO" id="GO:0007026">
    <property type="term" value="P:negative regulation of microtubule depolymerization"/>
    <property type="evidence" value="ECO:0007669"/>
    <property type="project" value="TreeGrafter"/>
</dbReference>
<dbReference type="Pfam" id="PF08683">
    <property type="entry name" value="CAMSAP_CKK"/>
    <property type="match status" value="1"/>
</dbReference>
<dbReference type="GO" id="GO:0051011">
    <property type="term" value="F:microtubule minus-end binding"/>
    <property type="evidence" value="ECO:0007669"/>
    <property type="project" value="TreeGrafter"/>
</dbReference>
<accession>A0A1D1W2D4</accession>
<dbReference type="SUPFAM" id="SSF50346">
    <property type="entry name" value="PRC-barrel domain"/>
    <property type="match status" value="1"/>
</dbReference>
<feature type="compositionally biased region" description="Polar residues" evidence="2">
    <location>
        <begin position="391"/>
        <end position="401"/>
    </location>
</feature>
<dbReference type="Gene3D" id="3.10.20.360">
    <property type="entry name" value="CKK domain"/>
    <property type="match status" value="1"/>
</dbReference>
<dbReference type="GO" id="GO:0036449">
    <property type="term" value="C:microtubule minus-end"/>
    <property type="evidence" value="ECO:0007669"/>
    <property type="project" value="TreeGrafter"/>
</dbReference>
<feature type="region of interest" description="Disordered" evidence="2">
    <location>
        <begin position="515"/>
        <end position="536"/>
    </location>
</feature>
<dbReference type="SMART" id="SM01051">
    <property type="entry name" value="CAMSAP_CKK"/>
    <property type="match status" value="1"/>
</dbReference>
<dbReference type="PROSITE" id="PS51508">
    <property type="entry name" value="CKK"/>
    <property type="match status" value="1"/>
</dbReference>
<evidence type="ECO:0000313" key="5">
    <source>
        <dbReference type="Proteomes" id="UP000186922"/>
    </source>
</evidence>
<dbReference type="InterPro" id="IPR014797">
    <property type="entry name" value="CKK_CAMSAP"/>
</dbReference>
<feature type="compositionally biased region" description="Polar residues" evidence="2">
    <location>
        <begin position="415"/>
        <end position="426"/>
    </location>
</feature>
<reference evidence="4 5" key="1">
    <citation type="journal article" date="2016" name="Nat. Commun.">
        <title>Extremotolerant tardigrade genome and improved radiotolerance of human cultured cells by tardigrade-unique protein.</title>
        <authorList>
            <person name="Hashimoto T."/>
            <person name="Horikawa D.D."/>
            <person name="Saito Y."/>
            <person name="Kuwahara H."/>
            <person name="Kozuka-Hata H."/>
            <person name="Shin-I T."/>
            <person name="Minakuchi Y."/>
            <person name="Ohishi K."/>
            <person name="Motoyama A."/>
            <person name="Aizu T."/>
            <person name="Enomoto A."/>
            <person name="Kondo K."/>
            <person name="Tanaka S."/>
            <person name="Hara Y."/>
            <person name="Koshikawa S."/>
            <person name="Sagara H."/>
            <person name="Miura T."/>
            <person name="Yokobori S."/>
            <person name="Miyagawa K."/>
            <person name="Suzuki Y."/>
            <person name="Kubo T."/>
            <person name="Oyama M."/>
            <person name="Kohara Y."/>
            <person name="Fujiyama A."/>
            <person name="Arakawa K."/>
            <person name="Katayama T."/>
            <person name="Toyoda A."/>
            <person name="Kunieda T."/>
        </authorList>
    </citation>
    <scope>NUCLEOTIDE SEQUENCE [LARGE SCALE GENOMIC DNA]</scope>
    <source>
        <strain evidence="4 5">YOKOZUNA-1</strain>
    </source>
</reference>
<dbReference type="PANTHER" id="PTHR21595:SF0">
    <property type="entry name" value="PATRONIN"/>
    <property type="match status" value="1"/>
</dbReference>
<feature type="compositionally biased region" description="Polar residues" evidence="2">
    <location>
        <begin position="665"/>
        <end position="679"/>
    </location>
</feature>
<dbReference type="InterPro" id="IPR038209">
    <property type="entry name" value="CKK_dom_sf"/>
</dbReference>
<dbReference type="Pfam" id="PF25532">
    <property type="entry name" value="CH_CAMSAP2_N"/>
    <property type="match status" value="1"/>
</dbReference>
<feature type="compositionally biased region" description="Basic and acidic residues" evidence="2">
    <location>
        <begin position="1"/>
        <end position="11"/>
    </location>
</feature>
<keyword evidence="5" id="KW-1185">Reference proteome</keyword>
<feature type="compositionally biased region" description="Low complexity" evidence="2">
    <location>
        <begin position="460"/>
        <end position="474"/>
    </location>
</feature>
<dbReference type="GO" id="GO:0031122">
    <property type="term" value="P:cytoplasmic microtubule organization"/>
    <property type="evidence" value="ECO:0007669"/>
    <property type="project" value="TreeGrafter"/>
</dbReference>
<gene>
    <name evidence="4" type="primary">RvY_15635-1</name>
    <name evidence="4" type="synonym">RvY_15635.1</name>
    <name evidence="4" type="ORF">RvY_15635</name>
</gene>
<feature type="region of interest" description="Disordered" evidence="2">
    <location>
        <begin position="643"/>
        <end position="686"/>
    </location>
</feature>
<comment type="domain">
    <text evidence="1">The CKK domain binds microtubules.</text>
</comment>